<evidence type="ECO:0000256" key="3">
    <source>
        <dbReference type="ARBA" id="ARBA00022692"/>
    </source>
</evidence>
<dbReference type="InterPro" id="IPR011701">
    <property type="entry name" value="MFS"/>
</dbReference>
<feature type="transmembrane region" description="Helical" evidence="6">
    <location>
        <begin position="349"/>
        <end position="368"/>
    </location>
</feature>
<dbReference type="PANTHER" id="PTHR43124">
    <property type="entry name" value="PURINE EFFLUX PUMP PBUE"/>
    <property type="match status" value="1"/>
</dbReference>
<feature type="transmembrane region" description="Helical" evidence="6">
    <location>
        <begin position="89"/>
        <end position="112"/>
    </location>
</feature>
<reference evidence="8 9" key="1">
    <citation type="submission" date="2019-03" db="EMBL/GenBank/DDBJ databases">
        <title>Genomic Encyclopedia of Type Strains, Phase IV (KMG-IV): sequencing the most valuable type-strain genomes for metagenomic binning, comparative biology and taxonomic classification.</title>
        <authorList>
            <person name="Goeker M."/>
        </authorList>
    </citation>
    <scope>NUCLEOTIDE SEQUENCE [LARGE SCALE GENOMIC DNA]</scope>
    <source>
        <strain evidence="8 9">DSM 45765</strain>
    </source>
</reference>
<feature type="transmembrane region" description="Helical" evidence="6">
    <location>
        <begin position="21"/>
        <end position="40"/>
    </location>
</feature>
<feature type="domain" description="Major facilitator superfamily (MFS) profile" evidence="7">
    <location>
        <begin position="23"/>
        <end position="400"/>
    </location>
</feature>
<evidence type="ECO:0000256" key="2">
    <source>
        <dbReference type="ARBA" id="ARBA00022475"/>
    </source>
</evidence>
<evidence type="ECO:0000256" key="1">
    <source>
        <dbReference type="ARBA" id="ARBA00004651"/>
    </source>
</evidence>
<evidence type="ECO:0000313" key="8">
    <source>
        <dbReference type="EMBL" id="TCP47312.1"/>
    </source>
</evidence>
<dbReference type="PROSITE" id="PS50850">
    <property type="entry name" value="MFS"/>
    <property type="match status" value="1"/>
</dbReference>
<gene>
    <name evidence="8" type="ORF">EV191_112108</name>
</gene>
<dbReference type="InterPro" id="IPR020846">
    <property type="entry name" value="MFS_dom"/>
</dbReference>
<dbReference type="OrthoDB" id="9814237at2"/>
<dbReference type="CDD" id="cd17324">
    <property type="entry name" value="MFS_NepI_like"/>
    <property type="match status" value="1"/>
</dbReference>
<keyword evidence="9" id="KW-1185">Reference proteome</keyword>
<accession>A0A4R2QE16</accession>
<feature type="transmembrane region" description="Helical" evidence="6">
    <location>
        <begin position="256"/>
        <end position="277"/>
    </location>
</feature>
<comment type="subcellular location">
    <subcellularLocation>
        <location evidence="1">Cell membrane</location>
        <topology evidence="1">Multi-pass membrane protein</topology>
    </subcellularLocation>
</comment>
<dbReference type="InterPro" id="IPR050189">
    <property type="entry name" value="MFS_Efflux_Transporters"/>
</dbReference>
<dbReference type="PANTHER" id="PTHR43124:SF3">
    <property type="entry name" value="CHLORAMPHENICOL EFFLUX PUMP RV0191"/>
    <property type="match status" value="1"/>
</dbReference>
<proteinExistence type="predicted"/>
<dbReference type="Gene3D" id="1.20.1250.20">
    <property type="entry name" value="MFS general substrate transporter like domains"/>
    <property type="match status" value="1"/>
</dbReference>
<comment type="caution">
    <text evidence="8">The sequence shown here is derived from an EMBL/GenBank/DDBJ whole genome shotgun (WGS) entry which is preliminary data.</text>
</comment>
<dbReference type="Pfam" id="PF07690">
    <property type="entry name" value="MFS_1"/>
    <property type="match status" value="1"/>
</dbReference>
<feature type="transmembrane region" description="Helical" evidence="6">
    <location>
        <begin position="177"/>
        <end position="200"/>
    </location>
</feature>
<keyword evidence="3 6" id="KW-0812">Transmembrane</keyword>
<sequence>MGSAVSTSDPVRAERTSLPQWVAVGVLTVATFLVVTSEMLPVGVLTPMADGLGISSGATGASLTITGLVSAITAPLVPRLLGNLDRRMVLAAAMVVLAAGNALTTVAGGFGMLVIGRIILGVGMGAVWGMASAVATRLVAPRNIALAVSFAVSGVASASVLGVPLGTFVGNAFGWRAAFGALTVLALINAAALIFALPALRRPTPTDEQTTTATRRSLARPAVVSGLIVVVLLVTAHFAAYTYVRPALEGMAEMSANAVALLLLLYGVFGLIGNFAAGAAAGRRPRLTVLLLAAGIAVALTLFALFGTIAVVAGPAIALWGAAYGGVSVGAQLWMTVSAPDRVEHVTGLYVGVFTASIAFGAFVGGLVVEGTGIVPLLWSTAALALAALLVGLIAPARRRPIDRQLL</sequence>
<dbReference type="SUPFAM" id="SSF103473">
    <property type="entry name" value="MFS general substrate transporter"/>
    <property type="match status" value="1"/>
</dbReference>
<protein>
    <submittedName>
        <fullName evidence="8">Putative MFS family arabinose efflux permease</fullName>
    </submittedName>
</protein>
<keyword evidence="2" id="KW-1003">Cell membrane</keyword>
<dbReference type="AlphaFoldDB" id="A0A4R2QE16"/>
<dbReference type="InterPro" id="IPR036259">
    <property type="entry name" value="MFS_trans_sf"/>
</dbReference>
<evidence type="ECO:0000256" key="5">
    <source>
        <dbReference type="ARBA" id="ARBA00023136"/>
    </source>
</evidence>
<feature type="transmembrane region" description="Helical" evidence="6">
    <location>
        <begin position="221"/>
        <end position="244"/>
    </location>
</feature>
<keyword evidence="4 6" id="KW-1133">Transmembrane helix</keyword>
<feature type="transmembrane region" description="Helical" evidence="6">
    <location>
        <begin position="317"/>
        <end position="337"/>
    </location>
</feature>
<evidence type="ECO:0000256" key="4">
    <source>
        <dbReference type="ARBA" id="ARBA00022989"/>
    </source>
</evidence>
<name>A0A4R2QE16_9PSEU</name>
<feature type="transmembrane region" description="Helical" evidence="6">
    <location>
        <begin position="289"/>
        <end position="311"/>
    </location>
</feature>
<dbReference type="EMBL" id="SLXQ01000012">
    <property type="protein sequence ID" value="TCP47312.1"/>
    <property type="molecule type" value="Genomic_DNA"/>
</dbReference>
<dbReference type="Proteomes" id="UP000294911">
    <property type="component" value="Unassembled WGS sequence"/>
</dbReference>
<feature type="transmembrane region" description="Helical" evidence="6">
    <location>
        <begin position="52"/>
        <end position="77"/>
    </location>
</feature>
<evidence type="ECO:0000259" key="7">
    <source>
        <dbReference type="PROSITE" id="PS50850"/>
    </source>
</evidence>
<dbReference type="GO" id="GO:0005886">
    <property type="term" value="C:plasma membrane"/>
    <property type="evidence" value="ECO:0007669"/>
    <property type="project" value="UniProtKB-SubCell"/>
</dbReference>
<evidence type="ECO:0000256" key="6">
    <source>
        <dbReference type="SAM" id="Phobius"/>
    </source>
</evidence>
<keyword evidence="5 6" id="KW-0472">Membrane</keyword>
<organism evidence="8 9">
    <name type="scientific">Tamaricihabitans halophyticus</name>
    <dbReference type="NCBI Taxonomy" id="1262583"/>
    <lineage>
        <taxon>Bacteria</taxon>
        <taxon>Bacillati</taxon>
        <taxon>Actinomycetota</taxon>
        <taxon>Actinomycetes</taxon>
        <taxon>Pseudonocardiales</taxon>
        <taxon>Pseudonocardiaceae</taxon>
        <taxon>Tamaricihabitans</taxon>
    </lineage>
</organism>
<evidence type="ECO:0000313" key="9">
    <source>
        <dbReference type="Proteomes" id="UP000294911"/>
    </source>
</evidence>
<feature type="transmembrane region" description="Helical" evidence="6">
    <location>
        <begin position="146"/>
        <end position="165"/>
    </location>
</feature>
<feature type="transmembrane region" description="Helical" evidence="6">
    <location>
        <begin position="374"/>
        <end position="395"/>
    </location>
</feature>
<dbReference type="GO" id="GO:0022857">
    <property type="term" value="F:transmembrane transporter activity"/>
    <property type="evidence" value="ECO:0007669"/>
    <property type="project" value="InterPro"/>
</dbReference>
<feature type="transmembrane region" description="Helical" evidence="6">
    <location>
        <begin position="118"/>
        <end position="139"/>
    </location>
</feature>